<gene>
    <name evidence="3" type="ORF">WKW79_10570</name>
</gene>
<feature type="transmembrane region" description="Helical" evidence="1">
    <location>
        <begin position="115"/>
        <end position="139"/>
    </location>
</feature>
<comment type="caution">
    <text evidence="3">The sequence shown here is derived from an EMBL/GenBank/DDBJ whole genome shotgun (WGS) entry which is preliminary data.</text>
</comment>
<feature type="transmembrane region" description="Helical" evidence="1">
    <location>
        <begin position="20"/>
        <end position="43"/>
    </location>
</feature>
<accession>A0ABU8X5D6</accession>
<evidence type="ECO:0000256" key="1">
    <source>
        <dbReference type="SAM" id="Phobius"/>
    </source>
</evidence>
<dbReference type="Pfam" id="PF01569">
    <property type="entry name" value="PAP2"/>
    <property type="match status" value="1"/>
</dbReference>
<evidence type="ECO:0000259" key="2">
    <source>
        <dbReference type="Pfam" id="PF01569"/>
    </source>
</evidence>
<dbReference type="InterPro" id="IPR000326">
    <property type="entry name" value="PAP2/HPO"/>
</dbReference>
<proteinExistence type="predicted"/>
<keyword evidence="1" id="KW-1133">Transmembrane helix</keyword>
<reference evidence="3 4" key="1">
    <citation type="submission" date="2024-03" db="EMBL/GenBank/DDBJ databases">
        <title>Novel species of the genus Variovorax.</title>
        <authorList>
            <person name="Liu Q."/>
            <person name="Xin Y.-H."/>
        </authorList>
    </citation>
    <scope>NUCLEOTIDE SEQUENCE [LARGE SCALE GENOMIC DNA]</scope>
    <source>
        <strain evidence="3 4">KACC 18901</strain>
    </source>
</reference>
<organism evidence="3 4">
    <name type="scientific">Variovorax robiniae</name>
    <dbReference type="NCBI Taxonomy" id="1836199"/>
    <lineage>
        <taxon>Bacteria</taxon>
        <taxon>Pseudomonadati</taxon>
        <taxon>Pseudomonadota</taxon>
        <taxon>Betaproteobacteria</taxon>
        <taxon>Burkholderiales</taxon>
        <taxon>Comamonadaceae</taxon>
        <taxon>Variovorax</taxon>
    </lineage>
</organism>
<evidence type="ECO:0000313" key="3">
    <source>
        <dbReference type="EMBL" id="MEJ8855013.1"/>
    </source>
</evidence>
<feature type="transmembrane region" description="Helical" evidence="1">
    <location>
        <begin position="89"/>
        <end position="108"/>
    </location>
</feature>
<keyword evidence="1" id="KW-0812">Transmembrane</keyword>
<feature type="transmembrane region" description="Helical" evidence="1">
    <location>
        <begin position="174"/>
        <end position="191"/>
    </location>
</feature>
<evidence type="ECO:0000313" key="4">
    <source>
        <dbReference type="Proteomes" id="UP001367030"/>
    </source>
</evidence>
<keyword evidence="4" id="KW-1185">Reference proteome</keyword>
<dbReference type="RefSeq" id="WP_340335088.1">
    <property type="nucleotide sequence ID" value="NZ_JBBKZS010000003.1"/>
</dbReference>
<feature type="domain" description="Phosphatidic acid phosphatase type 2/haloperoxidase" evidence="2">
    <location>
        <begin position="89"/>
        <end position="163"/>
    </location>
</feature>
<feature type="transmembrane region" description="Helical" evidence="1">
    <location>
        <begin position="55"/>
        <end position="77"/>
    </location>
</feature>
<protein>
    <submittedName>
        <fullName evidence="3">Phosphatase PAP2 family protein</fullName>
    </submittedName>
</protein>
<dbReference type="SUPFAM" id="SSF48317">
    <property type="entry name" value="Acid phosphatase/Vanadium-dependent haloperoxidase"/>
    <property type="match status" value="1"/>
</dbReference>
<keyword evidence="1" id="KW-0472">Membrane</keyword>
<dbReference type="EMBL" id="JBBKZS010000003">
    <property type="protein sequence ID" value="MEJ8855013.1"/>
    <property type="molecule type" value="Genomic_DNA"/>
</dbReference>
<dbReference type="Gene3D" id="1.20.144.10">
    <property type="entry name" value="Phosphatidic acid phosphatase type 2/haloperoxidase"/>
    <property type="match status" value="1"/>
</dbReference>
<sequence>MGFLRDLVWAFIERIPQSYWLALTWLGDSGLLLPAAASVTLWLSLSRRTWPTARLWVVLFGTTGFVVMCSKLAFLGWGIGSARFNFTGFSGHTSLSGSVWPVVFWLMASRRTHRVRVAAAFAGWGLAFAIGVSRLALFAHSASEVITGLVLGVATSAAFLLLQEGRPHSRIPAYLVALGLLLPLTMLSPGTPAPTQSMLEVIAMWLADTDQVYTREHLLQGHSAALHRLNPGE</sequence>
<dbReference type="InterPro" id="IPR036938">
    <property type="entry name" value="PAP2/HPO_sf"/>
</dbReference>
<feature type="transmembrane region" description="Helical" evidence="1">
    <location>
        <begin position="145"/>
        <end position="162"/>
    </location>
</feature>
<dbReference type="Proteomes" id="UP001367030">
    <property type="component" value="Unassembled WGS sequence"/>
</dbReference>
<name>A0ABU8X5D6_9BURK</name>